<protein>
    <submittedName>
        <fullName evidence="1">Uncharacterized protein</fullName>
    </submittedName>
</protein>
<comment type="caution">
    <text evidence="1">The sequence shown here is derived from an EMBL/GenBank/DDBJ whole genome shotgun (WGS) entry which is preliminary data.</text>
</comment>
<gene>
    <name evidence="1" type="ORF">ACFQRB_14660</name>
</gene>
<evidence type="ECO:0000313" key="2">
    <source>
        <dbReference type="Proteomes" id="UP001596368"/>
    </source>
</evidence>
<dbReference type="AlphaFoldDB" id="A0ABD5XQI0"/>
<dbReference type="Proteomes" id="UP001596368">
    <property type="component" value="Unassembled WGS sequence"/>
</dbReference>
<dbReference type="EMBL" id="JBHSZG010000001">
    <property type="protein sequence ID" value="MFC7137354.1"/>
    <property type="molecule type" value="Genomic_DNA"/>
</dbReference>
<sequence length="185" mass="21132">MQVVVELPYFRDPRVGDTTELDRSREAVIRAAVEDRRRLIREFRAAVAATADQFPDTPMAREVRGVFDWYAEEDESRLAWAESNDAGDEPATVAQCVEERYTWTYHLLTNAGMLLRTLDTAAMTVDDDARERLVNAKAAVERVFTDRIGDLQRDLDYEVVPIRDLVAIQARAGLACLDSLQKRRR</sequence>
<accession>A0ABD5XQI0</accession>
<reference evidence="1 2" key="1">
    <citation type="journal article" date="2019" name="Int. J. Syst. Evol. Microbiol.">
        <title>The Global Catalogue of Microorganisms (GCM) 10K type strain sequencing project: providing services to taxonomists for standard genome sequencing and annotation.</title>
        <authorList>
            <consortium name="The Broad Institute Genomics Platform"/>
            <consortium name="The Broad Institute Genome Sequencing Center for Infectious Disease"/>
            <person name="Wu L."/>
            <person name="Ma J."/>
        </authorList>
    </citation>
    <scope>NUCLEOTIDE SEQUENCE [LARGE SCALE GENOMIC DNA]</scope>
    <source>
        <strain evidence="1 2">DT92</strain>
    </source>
</reference>
<name>A0ABD5XQI0_9EURY</name>
<evidence type="ECO:0000313" key="1">
    <source>
        <dbReference type="EMBL" id="MFC7137354.1"/>
    </source>
</evidence>
<keyword evidence="2" id="KW-1185">Reference proteome</keyword>
<organism evidence="1 2">
    <name type="scientific">Halobaculum litoreum</name>
    <dbReference type="NCBI Taxonomy" id="3031998"/>
    <lineage>
        <taxon>Archaea</taxon>
        <taxon>Methanobacteriati</taxon>
        <taxon>Methanobacteriota</taxon>
        <taxon>Stenosarchaea group</taxon>
        <taxon>Halobacteria</taxon>
        <taxon>Halobacteriales</taxon>
        <taxon>Haloferacaceae</taxon>
        <taxon>Halobaculum</taxon>
    </lineage>
</organism>
<proteinExistence type="predicted"/>